<evidence type="ECO:0000256" key="2">
    <source>
        <dbReference type="ARBA" id="ARBA00022679"/>
    </source>
</evidence>
<evidence type="ECO:0000256" key="3">
    <source>
        <dbReference type="ARBA" id="ARBA00022691"/>
    </source>
</evidence>
<evidence type="ECO:0000256" key="1">
    <source>
        <dbReference type="ARBA" id="ARBA00022603"/>
    </source>
</evidence>
<dbReference type="InterPro" id="IPR029063">
    <property type="entry name" value="SAM-dependent_MTases_sf"/>
</dbReference>
<dbReference type="PANTHER" id="PTHR10509:SF14">
    <property type="entry name" value="CAFFEOYL-COA O-METHYLTRANSFERASE 3-RELATED"/>
    <property type="match status" value="1"/>
</dbReference>
<dbReference type="PANTHER" id="PTHR10509">
    <property type="entry name" value="O-METHYLTRANSFERASE-RELATED"/>
    <property type="match status" value="1"/>
</dbReference>
<keyword evidence="1" id="KW-0489">Methyltransferase</keyword>
<organism evidence="4 5">
    <name type="scientific">Nocardia caishijiensis</name>
    <dbReference type="NCBI Taxonomy" id="184756"/>
    <lineage>
        <taxon>Bacteria</taxon>
        <taxon>Bacillati</taxon>
        <taxon>Actinomycetota</taxon>
        <taxon>Actinomycetes</taxon>
        <taxon>Mycobacteriales</taxon>
        <taxon>Nocardiaceae</taxon>
        <taxon>Nocardia</taxon>
    </lineage>
</organism>
<protein>
    <submittedName>
        <fullName evidence="4">O-methyltransferase YrrM</fullName>
    </submittedName>
</protein>
<evidence type="ECO:0000313" key="5">
    <source>
        <dbReference type="Proteomes" id="UP000798951"/>
    </source>
</evidence>
<sequence length="181" mass="19584">MQVSPEEGQFINLIARAVNCRRALEIGVYTGYSLLSIALAVPADGLVIGCEVDPEFAAVARTYCERAGLSDRVDIRIDDARATLASLLTDEQAAGTFDLAFIDADKPGYIDYYEAVLELLRPGGLLLVDNVLWSGKVADEGGTADADTVALRDFNRHIGADDRVWLSMLPFADGITFAVKR</sequence>
<proteinExistence type="predicted"/>
<accession>A0ABQ6YUD8</accession>
<dbReference type="EMBL" id="VMSD01000001">
    <property type="protein sequence ID" value="KAF0849420.1"/>
    <property type="molecule type" value="Genomic_DNA"/>
</dbReference>
<dbReference type="Proteomes" id="UP000798951">
    <property type="component" value="Unassembled WGS sequence"/>
</dbReference>
<dbReference type="InterPro" id="IPR002935">
    <property type="entry name" value="SAM_O-MeTrfase"/>
</dbReference>
<gene>
    <name evidence="4" type="ORF">FNL39_101859</name>
</gene>
<dbReference type="InterPro" id="IPR050362">
    <property type="entry name" value="Cation-dep_OMT"/>
</dbReference>
<dbReference type="Gene3D" id="3.40.50.150">
    <property type="entry name" value="Vaccinia Virus protein VP39"/>
    <property type="match status" value="1"/>
</dbReference>
<dbReference type="Pfam" id="PF01596">
    <property type="entry name" value="Methyltransf_3"/>
    <property type="match status" value="1"/>
</dbReference>
<keyword evidence="3" id="KW-0949">S-adenosyl-L-methionine</keyword>
<dbReference type="SUPFAM" id="SSF53335">
    <property type="entry name" value="S-adenosyl-L-methionine-dependent methyltransferases"/>
    <property type="match status" value="1"/>
</dbReference>
<dbReference type="PROSITE" id="PS51682">
    <property type="entry name" value="SAM_OMT_I"/>
    <property type="match status" value="1"/>
</dbReference>
<keyword evidence="5" id="KW-1185">Reference proteome</keyword>
<keyword evidence="2" id="KW-0808">Transferase</keyword>
<dbReference type="CDD" id="cd02440">
    <property type="entry name" value="AdoMet_MTases"/>
    <property type="match status" value="1"/>
</dbReference>
<evidence type="ECO:0000313" key="4">
    <source>
        <dbReference type="EMBL" id="KAF0849420.1"/>
    </source>
</evidence>
<comment type="caution">
    <text evidence="4">The sequence shown here is derived from an EMBL/GenBank/DDBJ whole genome shotgun (WGS) entry which is preliminary data.</text>
</comment>
<reference evidence="4 5" key="1">
    <citation type="submission" date="2019-07" db="EMBL/GenBank/DDBJ databases">
        <title>Genomic Encyclopedia of Type Strains, Phase IV (KMG-IV): sequencing the most valuable type-strain genomes for metagenomic binning, comparative biology and taxonomic classification.</title>
        <authorList>
            <person name="Goeker M."/>
        </authorList>
    </citation>
    <scope>NUCLEOTIDE SEQUENCE [LARGE SCALE GENOMIC DNA]</scope>
    <source>
        <strain evidence="4 5">DSM 44831</strain>
    </source>
</reference>
<name>A0ABQ6YUD8_9NOCA</name>